<dbReference type="SUPFAM" id="SSF51197">
    <property type="entry name" value="Clavaminate synthase-like"/>
    <property type="match status" value="1"/>
</dbReference>
<evidence type="ECO:0000256" key="1">
    <source>
        <dbReference type="ARBA" id="ARBA00022723"/>
    </source>
</evidence>
<keyword evidence="6" id="KW-1185">Reference proteome</keyword>
<dbReference type="InterPro" id="IPR044861">
    <property type="entry name" value="IPNS-like_FE2OG_OXY"/>
</dbReference>
<accession>A0ABP0UXI7</accession>
<organism evidence="5 6">
    <name type="scientific">Sphagnum troendelagicum</name>
    <dbReference type="NCBI Taxonomy" id="128251"/>
    <lineage>
        <taxon>Eukaryota</taxon>
        <taxon>Viridiplantae</taxon>
        <taxon>Streptophyta</taxon>
        <taxon>Embryophyta</taxon>
        <taxon>Bryophyta</taxon>
        <taxon>Sphagnophytina</taxon>
        <taxon>Sphagnopsida</taxon>
        <taxon>Sphagnales</taxon>
        <taxon>Sphagnaceae</taxon>
        <taxon>Sphagnum</taxon>
    </lineage>
</organism>
<keyword evidence="1 3" id="KW-0479">Metal-binding</keyword>
<reference evidence="5" key="1">
    <citation type="submission" date="2024-02" db="EMBL/GenBank/DDBJ databases">
        <authorList>
            <consortium name="ELIXIR-Norway"/>
            <consortium name="Elixir Norway"/>
        </authorList>
    </citation>
    <scope>NUCLEOTIDE SEQUENCE</scope>
</reference>
<dbReference type="PANTHER" id="PTHR47990">
    <property type="entry name" value="2-OXOGLUTARATE (2OG) AND FE(II)-DEPENDENT OXYGENASE SUPERFAMILY PROTEIN-RELATED"/>
    <property type="match status" value="1"/>
</dbReference>
<name>A0ABP0UXI7_9BRYO</name>
<evidence type="ECO:0000313" key="5">
    <source>
        <dbReference type="EMBL" id="CAK9231308.1"/>
    </source>
</evidence>
<dbReference type="EMBL" id="OZ019899">
    <property type="protein sequence ID" value="CAK9231308.1"/>
    <property type="molecule type" value="Genomic_DNA"/>
</dbReference>
<sequence length="408" mass="45391">MDAMMGVPGYNNSVCGGEIVYKSKDECLSATKVDLNTHGIAGFSPGDDVIPAAYRWPVELSPKVDYEDYESSVPVVDMAELYPNEARRGLDDVAEVAKKRIVAEMLKAAETWGVFQIVNHGVAAELMERLQAQAHKFFSLPMELKNEISVKKVSTGSVLLGYGFKVRGGSLTHCTWSEGLYLAAGDVSFLKDSANKLYSKDCDKESFVSTVLEYEAAVNQCSLQVLHLLAEGMGIDPAHFDRYLNKDVTIQRWNYYPPCPEPERTLGLLEHTDAGLLAAVHLGDVGGLQVQRDGKWFAVRPEKNGFAIILGDMLEMMTRGRFHSVPHRAVVNKSKPRLSIGNFLFLNQTMEVVSPTDLPVPAAEEERDTRPEYRPFTFAELLAHKLSTKPLRTFEFFKVQHKSLVPTS</sequence>
<dbReference type="Gene3D" id="2.60.120.330">
    <property type="entry name" value="B-lactam Antibiotic, Isopenicillin N Synthase, Chain"/>
    <property type="match status" value="1"/>
</dbReference>
<dbReference type="Pfam" id="PF14226">
    <property type="entry name" value="DIOX_N"/>
    <property type="match status" value="1"/>
</dbReference>
<feature type="domain" description="Fe2OG dioxygenase" evidence="4">
    <location>
        <begin position="245"/>
        <end position="348"/>
    </location>
</feature>
<dbReference type="PROSITE" id="PS51471">
    <property type="entry name" value="FE2OG_OXY"/>
    <property type="match status" value="1"/>
</dbReference>
<dbReference type="Proteomes" id="UP001497512">
    <property type="component" value="Chromosome 7"/>
</dbReference>
<protein>
    <recommendedName>
        <fullName evidence="4">Fe2OG dioxygenase domain-containing protein</fullName>
    </recommendedName>
</protein>
<keyword evidence="2 3" id="KW-0408">Iron</keyword>
<dbReference type="InterPro" id="IPR005123">
    <property type="entry name" value="Oxoglu/Fe-dep_dioxygenase_dom"/>
</dbReference>
<comment type="similarity">
    <text evidence="3">Belongs to the iron/ascorbate-dependent oxidoreductase family.</text>
</comment>
<evidence type="ECO:0000313" key="6">
    <source>
        <dbReference type="Proteomes" id="UP001497512"/>
    </source>
</evidence>
<dbReference type="InterPro" id="IPR026992">
    <property type="entry name" value="DIOX_N"/>
</dbReference>
<evidence type="ECO:0000256" key="3">
    <source>
        <dbReference type="RuleBase" id="RU003682"/>
    </source>
</evidence>
<evidence type="ECO:0000256" key="2">
    <source>
        <dbReference type="ARBA" id="ARBA00023004"/>
    </source>
</evidence>
<dbReference type="Pfam" id="PF03171">
    <property type="entry name" value="2OG-FeII_Oxy"/>
    <property type="match status" value="1"/>
</dbReference>
<evidence type="ECO:0000259" key="4">
    <source>
        <dbReference type="PROSITE" id="PS51471"/>
    </source>
</evidence>
<gene>
    <name evidence="5" type="ORF">CSSPTR1EN2_LOCUS20487</name>
</gene>
<keyword evidence="3" id="KW-0560">Oxidoreductase</keyword>
<dbReference type="InterPro" id="IPR050231">
    <property type="entry name" value="Iron_ascorbate_oxido_reductase"/>
</dbReference>
<proteinExistence type="inferred from homology"/>
<dbReference type="InterPro" id="IPR027443">
    <property type="entry name" value="IPNS-like_sf"/>
</dbReference>